<name>A0A3M7QM87_BRAPC</name>
<sequence>MPLSSAPLLKAKSLVAIKNLKKLLLVPFRKRLSANICDTKVLPTPAEPWNERTKALDGFLSSRCPFIEDKRVFLTNGCP</sequence>
<comment type="caution">
    <text evidence="1">The sequence shown here is derived from an EMBL/GenBank/DDBJ whole genome shotgun (WGS) entry which is preliminary data.</text>
</comment>
<dbReference type="AlphaFoldDB" id="A0A3M7QM87"/>
<evidence type="ECO:0000313" key="2">
    <source>
        <dbReference type="Proteomes" id="UP000276133"/>
    </source>
</evidence>
<organism evidence="1 2">
    <name type="scientific">Brachionus plicatilis</name>
    <name type="common">Marine rotifer</name>
    <name type="synonym">Brachionus muelleri</name>
    <dbReference type="NCBI Taxonomy" id="10195"/>
    <lineage>
        <taxon>Eukaryota</taxon>
        <taxon>Metazoa</taxon>
        <taxon>Spiralia</taxon>
        <taxon>Gnathifera</taxon>
        <taxon>Rotifera</taxon>
        <taxon>Eurotatoria</taxon>
        <taxon>Monogononta</taxon>
        <taxon>Pseudotrocha</taxon>
        <taxon>Ploima</taxon>
        <taxon>Brachionidae</taxon>
        <taxon>Brachionus</taxon>
    </lineage>
</organism>
<gene>
    <name evidence="1" type="ORF">BpHYR1_033160</name>
</gene>
<protein>
    <submittedName>
        <fullName evidence="1">Uncharacterized protein</fullName>
    </submittedName>
</protein>
<reference evidence="1 2" key="1">
    <citation type="journal article" date="2018" name="Sci. Rep.">
        <title>Genomic signatures of local adaptation to the degree of environmental predictability in rotifers.</title>
        <authorList>
            <person name="Franch-Gras L."/>
            <person name="Hahn C."/>
            <person name="Garcia-Roger E.M."/>
            <person name="Carmona M.J."/>
            <person name="Serra M."/>
            <person name="Gomez A."/>
        </authorList>
    </citation>
    <scope>NUCLEOTIDE SEQUENCE [LARGE SCALE GENOMIC DNA]</scope>
    <source>
        <strain evidence="1">HYR1</strain>
    </source>
</reference>
<accession>A0A3M7QM87</accession>
<dbReference type="EMBL" id="REGN01005752">
    <property type="protein sequence ID" value="RNA12161.1"/>
    <property type="molecule type" value="Genomic_DNA"/>
</dbReference>
<proteinExistence type="predicted"/>
<dbReference type="Proteomes" id="UP000276133">
    <property type="component" value="Unassembled WGS sequence"/>
</dbReference>
<keyword evidence="2" id="KW-1185">Reference proteome</keyword>
<evidence type="ECO:0000313" key="1">
    <source>
        <dbReference type="EMBL" id="RNA12161.1"/>
    </source>
</evidence>